<dbReference type="EMBL" id="JAUOZS010000001">
    <property type="protein sequence ID" value="MDT8903206.1"/>
    <property type="molecule type" value="Genomic_DNA"/>
</dbReference>
<comment type="subcellular location">
    <subcellularLocation>
        <location evidence="1">Periplasm</location>
    </subcellularLocation>
</comment>
<keyword evidence="7" id="KW-1185">Reference proteome</keyword>
<sequence>MKAKAIGILVGLVTLALVAAGCGSQAPAPADKKVTIGMLKLTSSAPIFIGIEKGFFKEAGVNLEVQWFDAAHPIVVATASNKVAVGATGITASLYNLVAGGQQLAIVADKGREQKGYSSSAIMVRTDLWDKGVRKIEDLKGKRIGITQKGSTFHYMTGRLLETKGLSLADVDLVPLGKLGALMASLQSGQVDAVILNEPNISKVVAAGYGKVVAQVGDVIDYQTSGLFFSPEFLKDRATAVKFLKGYIKATRYYYDAVLIRKDGRSAPGANYEEVVGIIAKYTGAPAADIKSGLPYMDRDGKLLAADIQTQIDWYAAHKMIDKPVKAAQVVNTALWEEASKQVK</sequence>
<organism evidence="6 7">
    <name type="scientific">Anaeroselena agilis</name>
    <dbReference type="NCBI Taxonomy" id="3063788"/>
    <lineage>
        <taxon>Bacteria</taxon>
        <taxon>Bacillati</taxon>
        <taxon>Bacillota</taxon>
        <taxon>Negativicutes</taxon>
        <taxon>Acetonemataceae</taxon>
        <taxon>Anaeroselena</taxon>
    </lineage>
</organism>
<evidence type="ECO:0000256" key="1">
    <source>
        <dbReference type="ARBA" id="ARBA00004418"/>
    </source>
</evidence>
<dbReference type="PANTHER" id="PTHR30024">
    <property type="entry name" value="ALIPHATIC SULFONATES-BINDING PROTEIN-RELATED"/>
    <property type="match status" value="1"/>
</dbReference>
<evidence type="ECO:0000256" key="3">
    <source>
        <dbReference type="ARBA" id="ARBA00022729"/>
    </source>
</evidence>
<feature type="signal peptide" evidence="4">
    <location>
        <begin position="1"/>
        <end position="19"/>
    </location>
</feature>
<accession>A0ABU3P2F4</accession>
<comment type="caution">
    <text evidence="6">The sequence shown here is derived from an EMBL/GenBank/DDBJ whole genome shotgun (WGS) entry which is preliminary data.</text>
</comment>
<dbReference type="InterPro" id="IPR001638">
    <property type="entry name" value="Solute-binding_3/MltF_N"/>
</dbReference>
<dbReference type="SUPFAM" id="SSF53850">
    <property type="entry name" value="Periplasmic binding protein-like II"/>
    <property type="match status" value="1"/>
</dbReference>
<dbReference type="Gene3D" id="3.40.190.10">
    <property type="entry name" value="Periplasmic binding protein-like II"/>
    <property type="match status" value="2"/>
</dbReference>
<reference evidence="6 7" key="1">
    <citation type="submission" date="2023-07" db="EMBL/GenBank/DDBJ databases">
        <title>The novel representative of Negativicutes class, Anaeroselena agilis gen. nov. sp. nov.</title>
        <authorList>
            <person name="Prokofeva M.I."/>
            <person name="Elcheninov A.G."/>
            <person name="Klyukina A."/>
            <person name="Kublanov I.V."/>
            <person name="Frolov E.N."/>
            <person name="Podosokorskaya O.A."/>
        </authorList>
    </citation>
    <scope>NUCLEOTIDE SEQUENCE [LARGE SCALE GENOMIC DNA]</scope>
    <source>
        <strain evidence="6 7">4137-cl</strain>
    </source>
</reference>
<dbReference type="SMART" id="SM00062">
    <property type="entry name" value="PBPb"/>
    <property type="match status" value="1"/>
</dbReference>
<dbReference type="Pfam" id="PF13379">
    <property type="entry name" value="NMT1_2"/>
    <property type="match status" value="1"/>
</dbReference>
<comment type="similarity">
    <text evidence="2">Belongs to the bacterial solute-binding protein SsuA/TauA family.</text>
</comment>
<protein>
    <submittedName>
        <fullName evidence="6">ABC transporter substrate-binding protein</fullName>
    </submittedName>
</protein>
<evidence type="ECO:0000256" key="4">
    <source>
        <dbReference type="SAM" id="SignalP"/>
    </source>
</evidence>
<name>A0ABU3P2F4_9FIRM</name>
<dbReference type="PANTHER" id="PTHR30024:SF47">
    <property type="entry name" value="TAURINE-BINDING PERIPLASMIC PROTEIN"/>
    <property type="match status" value="1"/>
</dbReference>
<dbReference type="Proteomes" id="UP001254848">
    <property type="component" value="Unassembled WGS sequence"/>
</dbReference>
<evidence type="ECO:0000259" key="5">
    <source>
        <dbReference type="SMART" id="SM00062"/>
    </source>
</evidence>
<evidence type="ECO:0000313" key="6">
    <source>
        <dbReference type="EMBL" id="MDT8903206.1"/>
    </source>
</evidence>
<dbReference type="PROSITE" id="PS51257">
    <property type="entry name" value="PROKAR_LIPOPROTEIN"/>
    <property type="match status" value="1"/>
</dbReference>
<keyword evidence="3 4" id="KW-0732">Signal</keyword>
<feature type="domain" description="Solute-binding protein family 3/N-terminal" evidence="5">
    <location>
        <begin position="33"/>
        <end position="286"/>
    </location>
</feature>
<gene>
    <name evidence="6" type="ORF">Q4T40_18375</name>
</gene>
<evidence type="ECO:0000256" key="2">
    <source>
        <dbReference type="ARBA" id="ARBA00010742"/>
    </source>
</evidence>
<feature type="chain" id="PRO_5047062751" evidence="4">
    <location>
        <begin position="20"/>
        <end position="344"/>
    </location>
</feature>
<evidence type="ECO:0000313" key="7">
    <source>
        <dbReference type="Proteomes" id="UP001254848"/>
    </source>
</evidence>
<proteinExistence type="inferred from homology"/>
<dbReference type="RefSeq" id="WP_413781665.1">
    <property type="nucleotide sequence ID" value="NZ_JAUOZS010000001.1"/>
</dbReference>